<dbReference type="EMBL" id="BARW01030045">
    <property type="protein sequence ID" value="GAJ15389.1"/>
    <property type="molecule type" value="Genomic_DNA"/>
</dbReference>
<comment type="caution">
    <text evidence="1">The sequence shown here is derived from an EMBL/GenBank/DDBJ whole genome shotgun (WGS) entry which is preliminary data.</text>
</comment>
<dbReference type="AlphaFoldDB" id="X1UD15"/>
<name>X1UD15_9ZZZZ</name>
<organism evidence="1">
    <name type="scientific">marine sediment metagenome</name>
    <dbReference type="NCBI Taxonomy" id="412755"/>
    <lineage>
        <taxon>unclassified sequences</taxon>
        <taxon>metagenomes</taxon>
        <taxon>ecological metagenomes</taxon>
    </lineage>
</organism>
<sequence length="51" mass="5625">RPEFALCDPSTVAGKRAIRIYHAPGNINQPVVFLFVEIEHEVPGPKQAITP</sequence>
<reference evidence="1" key="1">
    <citation type="journal article" date="2014" name="Front. Microbiol.">
        <title>High frequency of phylogenetically diverse reductive dehalogenase-homologous genes in deep subseafloor sedimentary metagenomes.</title>
        <authorList>
            <person name="Kawai M."/>
            <person name="Futagami T."/>
            <person name="Toyoda A."/>
            <person name="Takaki Y."/>
            <person name="Nishi S."/>
            <person name="Hori S."/>
            <person name="Arai W."/>
            <person name="Tsubouchi T."/>
            <person name="Morono Y."/>
            <person name="Uchiyama I."/>
            <person name="Ito T."/>
            <person name="Fujiyama A."/>
            <person name="Inagaki F."/>
            <person name="Takami H."/>
        </authorList>
    </citation>
    <scope>NUCLEOTIDE SEQUENCE</scope>
    <source>
        <strain evidence="1">Expedition CK06-06</strain>
    </source>
</reference>
<evidence type="ECO:0000313" key="1">
    <source>
        <dbReference type="EMBL" id="GAJ15389.1"/>
    </source>
</evidence>
<gene>
    <name evidence="1" type="ORF">S12H4_48134</name>
</gene>
<protein>
    <submittedName>
        <fullName evidence="1">Uncharacterized protein</fullName>
    </submittedName>
</protein>
<feature type="non-terminal residue" evidence="1">
    <location>
        <position position="1"/>
    </location>
</feature>
<proteinExistence type="predicted"/>
<accession>X1UD15</accession>